<dbReference type="RefSeq" id="WP_238308053.1">
    <property type="nucleotide sequence ID" value="NZ_BPRE01000007.1"/>
</dbReference>
<dbReference type="EMBL" id="BPRE01000007">
    <property type="protein sequence ID" value="GJE75885.1"/>
    <property type="molecule type" value="Genomic_DNA"/>
</dbReference>
<reference evidence="1" key="1">
    <citation type="journal article" date="2021" name="Front. Microbiol.">
        <title>Comprehensive Comparative Genomics and Phenotyping of Methylobacterium Species.</title>
        <authorList>
            <person name="Alessa O."/>
            <person name="Ogura Y."/>
            <person name="Fujitani Y."/>
            <person name="Takami H."/>
            <person name="Hayashi T."/>
            <person name="Sahin N."/>
            <person name="Tani A."/>
        </authorList>
    </citation>
    <scope>NUCLEOTIDE SEQUENCE</scope>
    <source>
        <strain evidence="1">DSM 14458</strain>
    </source>
</reference>
<organism evidence="1 2">
    <name type="scientific">Methylorubrum suomiense</name>
    <dbReference type="NCBI Taxonomy" id="144191"/>
    <lineage>
        <taxon>Bacteria</taxon>
        <taxon>Pseudomonadati</taxon>
        <taxon>Pseudomonadota</taxon>
        <taxon>Alphaproteobacteria</taxon>
        <taxon>Hyphomicrobiales</taxon>
        <taxon>Methylobacteriaceae</taxon>
        <taxon>Methylorubrum</taxon>
    </lineage>
</organism>
<sequence>MSIFSGKRGRQASIAASQQIQNGADTAYGYLDTAYDQSKEQFGKAATTLGDLAGGYGKASTLYQDALGVNGAAAADSARGAYTPSAGYQFNLDQGLQGLARARAVNGTLASGGADADAMKYASGLASQDFGQWLDRLGGLDTKRYGATTAQAGTFGDLGRVAYGLGASKAGIAQQSARDIAAQTVEGYKAGDRADEARFGALMGGVNLFAKGLGALSGNPAALGNIGSNLSSAFSIFG</sequence>
<accession>A0ABQ4UUL1</accession>
<dbReference type="Proteomes" id="UP001055093">
    <property type="component" value="Unassembled WGS sequence"/>
</dbReference>
<evidence type="ECO:0000313" key="1">
    <source>
        <dbReference type="EMBL" id="GJE75885.1"/>
    </source>
</evidence>
<evidence type="ECO:0000313" key="2">
    <source>
        <dbReference type="Proteomes" id="UP001055093"/>
    </source>
</evidence>
<name>A0ABQ4UUL1_9HYPH</name>
<comment type="caution">
    <text evidence="1">The sequence shown here is derived from an EMBL/GenBank/DDBJ whole genome shotgun (WGS) entry which is preliminary data.</text>
</comment>
<reference evidence="1" key="2">
    <citation type="submission" date="2021-08" db="EMBL/GenBank/DDBJ databases">
        <authorList>
            <person name="Tani A."/>
            <person name="Ola A."/>
            <person name="Ogura Y."/>
            <person name="Katsura K."/>
            <person name="Hayashi T."/>
        </authorList>
    </citation>
    <scope>NUCLEOTIDE SEQUENCE</scope>
    <source>
        <strain evidence="1">DSM 14458</strain>
    </source>
</reference>
<protein>
    <submittedName>
        <fullName evidence="1">Uncharacterized protein</fullName>
    </submittedName>
</protein>
<proteinExistence type="predicted"/>
<gene>
    <name evidence="1" type="ORF">BGCPKDLD_2472</name>
</gene>
<keyword evidence="2" id="KW-1185">Reference proteome</keyword>